<protein>
    <submittedName>
        <fullName evidence="1">Uncharacterized protein</fullName>
    </submittedName>
</protein>
<evidence type="ECO:0000313" key="2">
    <source>
        <dbReference type="Proteomes" id="UP001500141"/>
    </source>
</evidence>
<proteinExistence type="predicted"/>
<comment type="caution">
    <text evidence="1">The sequence shown here is derived from an EMBL/GenBank/DDBJ whole genome shotgun (WGS) entry which is preliminary data.</text>
</comment>
<keyword evidence="2" id="KW-1185">Reference proteome</keyword>
<dbReference type="RefSeq" id="WP_264542768.1">
    <property type="nucleotide sequence ID" value="NZ_BAABIP010000005.1"/>
</dbReference>
<accession>A0ABP8ZKB9</accession>
<name>A0ABP8ZKB9_9FLAO</name>
<organism evidence="1 2">
    <name type="scientific">Flavobacterium hankyongi</name>
    <dbReference type="NCBI Taxonomy" id="1176532"/>
    <lineage>
        <taxon>Bacteria</taxon>
        <taxon>Pseudomonadati</taxon>
        <taxon>Bacteroidota</taxon>
        <taxon>Flavobacteriia</taxon>
        <taxon>Flavobacteriales</taxon>
        <taxon>Flavobacteriaceae</taxon>
        <taxon>Flavobacterium</taxon>
    </lineage>
</organism>
<reference evidence="2" key="1">
    <citation type="journal article" date="2019" name="Int. J. Syst. Evol. Microbiol.">
        <title>The Global Catalogue of Microorganisms (GCM) 10K type strain sequencing project: providing services to taxonomists for standard genome sequencing and annotation.</title>
        <authorList>
            <consortium name="The Broad Institute Genomics Platform"/>
            <consortium name="The Broad Institute Genome Sequencing Center for Infectious Disease"/>
            <person name="Wu L."/>
            <person name="Ma J."/>
        </authorList>
    </citation>
    <scope>NUCLEOTIDE SEQUENCE [LARGE SCALE GENOMIC DNA]</scope>
    <source>
        <strain evidence="2">JCM 18198</strain>
    </source>
</reference>
<dbReference type="Proteomes" id="UP001500141">
    <property type="component" value="Unassembled WGS sequence"/>
</dbReference>
<sequence length="254" mass="29166">MNLSFSSNQKILTHTQIGKKIFEVSHKQYVSGLLDKTLQYEMEVTLLGQAAAGVTGYEIDRKNVLIDKEEPNTVFEILAMECGKALFPLRFSVDEKGNVVTIYEYPKVLERWEIIKSQLLNYYEGDMAVSYIKCNDSNLKNIETLKKMLRNQLFGYFFFNPLIKKNAENKQSVIWKTAPFMDFEGEIQMNNAQENVNTTELILESDSPFIKITAQYTFDEKNKSIDSCKASIVQDNDTKIELSFIAKQAEVSQN</sequence>
<evidence type="ECO:0000313" key="1">
    <source>
        <dbReference type="EMBL" id="GAA4758314.1"/>
    </source>
</evidence>
<dbReference type="EMBL" id="BAABIP010000005">
    <property type="protein sequence ID" value="GAA4758314.1"/>
    <property type="molecule type" value="Genomic_DNA"/>
</dbReference>
<gene>
    <name evidence="1" type="ORF">GCM10023230_02920</name>
</gene>